<evidence type="ECO:0000256" key="2">
    <source>
        <dbReference type="ARBA" id="ARBA00022801"/>
    </source>
</evidence>
<evidence type="ECO:0000313" key="9">
    <source>
        <dbReference type="Proteomes" id="UP000673691"/>
    </source>
</evidence>
<feature type="active site" description="Proton acceptor" evidence="5">
    <location>
        <position position="432"/>
    </location>
</feature>
<feature type="compositionally biased region" description="Polar residues" evidence="6">
    <location>
        <begin position="1"/>
        <end position="20"/>
    </location>
</feature>
<dbReference type="PANTHER" id="PTHR11782:SF83">
    <property type="entry name" value="GUANOSINE-DIPHOSPHATASE"/>
    <property type="match status" value="1"/>
</dbReference>
<keyword evidence="7" id="KW-0472">Membrane</keyword>
<dbReference type="GO" id="GO:0009134">
    <property type="term" value="P:nucleoside diphosphate catabolic process"/>
    <property type="evidence" value="ECO:0007669"/>
    <property type="project" value="TreeGrafter"/>
</dbReference>
<dbReference type="OrthoDB" id="6372431at2759"/>
<evidence type="ECO:0000256" key="6">
    <source>
        <dbReference type="SAM" id="MobiDB-lite"/>
    </source>
</evidence>
<dbReference type="GO" id="GO:0016020">
    <property type="term" value="C:membrane"/>
    <property type="evidence" value="ECO:0007669"/>
    <property type="project" value="TreeGrafter"/>
</dbReference>
<sequence>MPLNDVQNVRPSNRQQNLSHNRCAPSPAGSATAGGAAAAAAAAAAEACGGGVAGASKPDSFARARGAASSSSSSLSAQLIYPNSPQHHRQLLGGGVEGGRLDENVFRLAAGLPAGRPGPSQAAGSPASITAGSWPPLSFDVMYGGYPSKRSRRRSGSMYLGSGSSGAGESGQPMRKFHPVRWVLSGYCFRIGIVFSVALWFTWLFVGFPDNYSAIRLFSSSGSAPPAERDEVPGNLKSSSSFCRFDEHVSPGFATLAVGGIAVNVFANVELALPELFPAIFANLVSVEEKELLQSTHCTRAHPGKPLVQYALMIDAGSSGSRIHVYRFNNCKDSPQLEREVFHHIEPGLSHYLNDPVGAATSLEPLLKVALDNVPRSLHLCTPVAVKATAGLRLLGEEKSLIILDAVENKLRKHYPFRLIDDGVSIMDGRDEGETSSVLHARALLS</sequence>
<dbReference type="PANTHER" id="PTHR11782">
    <property type="entry name" value="ADENOSINE/GUANOSINE DIPHOSPHATASE"/>
    <property type="match status" value="1"/>
</dbReference>
<comment type="function">
    <text evidence="3">After transfer of sugars to endogenous macromolecular acceptors, the enzyme converts nucleoside diphosphates to nucleoside monophosphates which in turn exit the Golgi lumen in a coupled antiporter reaction, allowing entry of additional nucleotide sugar from the cytosol.</text>
</comment>
<dbReference type="GO" id="GO:0006487">
    <property type="term" value="P:protein N-linked glycosylation"/>
    <property type="evidence" value="ECO:0007669"/>
    <property type="project" value="TreeGrafter"/>
</dbReference>
<dbReference type="Pfam" id="PF01150">
    <property type="entry name" value="GDA1_CD39"/>
    <property type="match status" value="1"/>
</dbReference>
<feature type="region of interest" description="Disordered" evidence="6">
    <location>
        <begin position="1"/>
        <end position="32"/>
    </location>
</feature>
<dbReference type="AlphaFoldDB" id="A0A8H8DGE6"/>
<comment type="caution">
    <text evidence="8">The sequence shown here is derived from an EMBL/GenBank/DDBJ whole genome shotgun (WGS) entry which is preliminary data.</text>
</comment>
<reference evidence="8 9" key="1">
    <citation type="journal article" name="Sci. Rep.">
        <title>Genome-scale phylogenetic analyses confirm Olpidium as the closest living zoosporic fungus to the non-flagellated, terrestrial fungi.</title>
        <authorList>
            <person name="Chang Y."/>
            <person name="Rochon D."/>
            <person name="Sekimoto S."/>
            <person name="Wang Y."/>
            <person name="Chovatia M."/>
            <person name="Sandor L."/>
            <person name="Salamov A."/>
            <person name="Grigoriev I.V."/>
            <person name="Stajich J.E."/>
            <person name="Spatafora J.W."/>
        </authorList>
    </citation>
    <scope>NUCLEOTIDE SEQUENCE [LARGE SCALE GENOMIC DNA]</scope>
    <source>
        <strain evidence="8">S191</strain>
    </source>
</reference>
<feature type="region of interest" description="Disordered" evidence="6">
    <location>
        <begin position="150"/>
        <end position="171"/>
    </location>
</feature>
<comment type="similarity">
    <text evidence="1">Belongs to the GDA1/CD39 NTPase family.</text>
</comment>
<dbReference type="InterPro" id="IPR000407">
    <property type="entry name" value="GDA1_CD39_NTPase"/>
</dbReference>
<evidence type="ECO:0000313" key="8">
    <source>
        <dbReference type="EMBL" id="KAG5457629.1"/>
    </source>
</evidence>
<dbReference type="GO" id="GO:0045134">
    <property type="term" value="F:UDP phosphatase activity"/>
    <property type="evidence" value="ECO:0007669"/>
    <property type="project" value="TreeGrafter"/>
</dbReference>
<accession>A0A8H8DGE6</accession>
<dbReference type="GO" id="GO:0017111">
    <property type="term" value="F:ribonucleoside triphosphate phosphatase activity"/>
    <property type="evidence" value="ECO:0007669"/>
    <property type="project" value="TreeGrafter"/>
</dbReference>
<proteinExistence type="inferred from homology"/>
<evidence type="ECO:0000256" key="5">
    <source>
        <dbReference type="PIRSR" id="PIRSR600407-1"/>
    </source>
</evidence>
<feature type="transmembrane region" description="Helical" evidence="7">
    <location>
        <begin position="182"/>
        <end position="206"/>
    </location>
</feature>
<gene>
    <name evidence="8" type="ORF">BJ554DRAFT_2306</name>
</gene>
<keyword evidence="2" id="KW-0378">Hydrolase</keyword>
<evidence type="ECO:0000256" key="7">
    <source>
        <dbReference type="SAM" id="Phobius"/>
    </source>
</evidence>
<protein>
    <recommendedName>
        <fullName evidence="4">guanosine-diphosphatase</fullName>
        <ecNumber evidence="4">3.6.1.42</ecNumber>
    </recommendedName>
</protein>
<name>A0A8H8DGE6_9FUNG</name>
<evidence type="ECO:0000256" key="4">
    <source>
        <dbReference type="ARBA" id="ARBA00038903"/>
    </source>
</evidence>
<dbReference type="Proteomes" id="UP000673691">
    <property type="component" value="Unassembled WGS sequence"/>
</dbReference>
<evidence type="ECO:0000256" key="3">
    <source>
        <dbReference type="ARBA" id="ARBA00037742"/>
    </source>
</evidence>
<keyword evidence="7" id="KW-1133">Transmembrane helix</keyword>
<dbReference type="EC" id="3.6.1.42" evidence="4"/>
<keyword evidence="9" id="KW-1185">Reference proteome</keyword>
<organism evidence="8 9">
    <name type="scientific">Olpidium bornovanus</name>
    <dbReference type="NCBI Taxonomy" id="278681"/>
    <lineage>
        <taxon>Eukaryota</taxon>
        <taxon>Fungi</taxon>
        <taxon>Fungi incertae sedis</taxon>
        <taxon>Olpidiomycota</taxon>
        <taxon>Olpidiomycotina</taxon>
        <taxon>Olpidiomycetes</taxon>
        <taxon>Olpidiales</taxon>
        <taxon>Olpidiaceae</taxon>
        <taxon>Olpidium</taxon>
    </lineage>
</organism>
<dbReference type="EMBL" id="JAEFCI010009756">
    <property type="protein sequence ID" value="KAG5457629.1"/>
    <property type="molecule type" value="Genomic_DNA"/>
</dbReference>
<dbReference type="GO" id="GO:0004382">
    <property type="term" value="F:GDP phosphatase activity"/>
    <property type="evidence" value="ECO:0007669"/>
    <property type="project" value="UniProtKB-EC"/>
</dbReference>
<evidence type="ECO:0000256" key="1">
    <source>
        <dbReference type="ARBA" id="ARBA00009283"/>
    </source>
</evidence>
<dbReference type="GO" id="GO:0005794">
    <property type="term" value="C:Golgi apparatus"/>
    <property type="evidence" value="ECO:0007669"/>
    <property type="project" value="TreeGrafter"/>
</dbReference>
<dbReference type="Gene3D" id="3.30.420.40">
    <property type="match status" value="1"/>
</dbReference>
<keyword evidence="7" id="KW-0812">Transmembrane</keyword>